<dbReference type="RefSeq" id="WP_018597374.1">
    <property type="nucleotide sequence ID" value="NZ_CABLBP010000006.1"/>
</dbReference>
<evidence type="ECO:0000259" key="7">
    <source>
        <dbReference type="PROSITE" id="PS51898"/>
    </source>
</evidence>
<gene>
    <name evidence="9" type="ORF">E5259_10280</name>
</gene>
<dbReference type="InterPro" id="IPR044068">
    <property type="entry name" value="CB"/>
</dbReference>
<dbReference type="GeneID" id="75050427"/>
<comment type="function">
    <text evidence="1">Site-specific tyrosine recombinase, which acts by catalyzing the cutting and rejoining of the recombining DNA molecules.</text>
</comment>
<dbReference type="InterPro" id="IPR050090">
    <property type="entry name" value="Tyrosine_recombinase_XerCD"/>
</dbReference>
<dbReference type="GO" id="GO:0003677">
    <property type="term" value="F:DNA binding"/>
    <property type="evidence" value="ECO:0007669"/>
    <property type="project" value="UniProtKB-UniRule"/>
</dbReference>
<evidence type="ECO:0000256" key="3">
    <source>
        <dbReference type="ARBA" id="ARBA00022908"/>
    </source>
</evidence>
<dbReference type="PANTHER" id="PTHR30349:SF41">
    <property type="entry name" value="INTEGRASE_RECOMBINASE PROTEIN MJ0367-RELATED"/>
    <property type="match status" value="1"/>
</dbReference>
<evidence type="ECO:0000256" key="2">
    <source>
        <dbReference type="ARBA" id="ARBA00008857"/>
    </source>
</evidence>
<dbReference type="GO" id="GO:0015074">
    <property type="term" value="P:DNA integration"/>
    <property type="evidence" value="ECO:0007669"/>
    <property type="project" value="UniProtKB-KW"/>
</dbReference>
<dbReference type="PROSITE" id="PS51898">
    <property type="entry name" value="TYR_RECOMBINASE"/>
    <property type="match status" value="1"/>
</dbReference>
<dbReference type="InterPro" id="IPR011010">
    <property type="entry name" value="DNA_brk_join_enz"/>
</dbReference>
<reference evidence="9 10" key="1">
    <citation type="submission" date="2019-04" db="EMBL/GenBank/DDBJ databases">
        <authorList>
            <person name="Schori C."/>
            <person name="Ahrens C."/>
        </authorList>
    </citation>
    <scope>NUCLEOTIDE SEQUENCE [LARGE SCALE GENOMIC DNA]</scope>
    <source>
        <strain evidence="9 10">DSM 2950</strain>
    </source>
</reference>
<evidence type="ECO:0000256" key="4">
    <source>
        <dbReference type="ARBA" id="ARBA00023125"/>
    </source>
</evidence>
<dbReference type="Pfam" id="PF00589">
    <property type="entry name" value="Phage_integrase"/>
    <property type="match status" value="1"/>
</dbReference>
<sequence>MSRKGENIYKRKDGRWEARYLKKDTLDGRPHYGYCYGKSYSEAKEKVTKAKMGVIERRPAVEKDGKKVFSYYCDEWLLLKRSKVKKSTLVKYENMLENHIKPQLGRQLAETFSEVKIERFSHELFRKKKLAPKTVKDILVVLHSVLDYAQKQDSSIKSPDIVYPKENIKEMRVLSCEEQQRFKNYLLNDMDTCKFGVFLALYTGLRIGELCALTWQDLSLKEHTLRVSRTMQRLKRLEDTQGRKTAVVVDRPKSGASVRIIQLNQDLVALCKIWETQNPAAYILTGEKGRYIEPRTLQYRMAHYTRECDLSGVHFHTLRHSFATRCVEVGFELKSLSEILGHSNPRITLERYVHSSLRLKRENMEKLNGI</sequence>
<feature type="domain" description="Tyr recombinase" evidence="7">
    <location>
        <begin position="169"/>
        <end position="365"/>
    </location>
</feature>
<name>A0A7G5MTK4_9FIRM</name>
<protein>
    <submittedName>
        <fullName evidence="9">Site-specific integrase</fullName>
    </submittedName>
</protein>
<comment type="similarity">
    <text evidence="2">Belongs to the 'phage' integrase family.</text>
</comment>
<accession>A0A7G5MTK4</accession>
<feature type="domain" description="Core-binding (CB)" evidence="8">
    <location>
        <begin position="67"/>
        <end position="150"/>
    </location>
</feature>
<dbReference type="GO" id="GO:0006310">
    <property type="term" value="P:DNA recombination"/>
    <property type="evidence" value="ECO:0007669"/>
    <property type="project" value="UniProtKB-KW"/>
</dbReference>
<evidence type="ECO:0000313" key="10">
    <source>
        <dbReference type="Proteomes" id="UP000515789"/>
    </source>
</evidence>
<dbReference type="Proteomes" id="UP000515789">
    <property type="component" value="Chromosome"/>
</dbReference>
<dbReference type="EMBL" id="CP039126">
    <property type="protein sequence ID" value="QMW77947.1"/>
    <property type="molecule type" value="Genomic_DNA"/>
</dbReference>
<keyword evidence="3" id="KW-0229">DNA integration</keyword>
<dbReference type="AlphaFoldDB" id="A0A7G5MTK4"/>
<dbReference type="InterPro" id="IPR010998">
    <property type="entry name" value="Integrase_recombinase_N"/>
</dbReference>
<dbReference type="InterPro" id="IPR002104">
    <property type="entry name" value="Integrase_catalytic"/>
</dbReference>
<keyword evidence="4 6" id="KW-0238">DNA-binding</keyword>
<evidence type="ECO:0000256" key="5">
    <source>
        <dbReference type="ARBA" id="ARBA00023172"/>
    </source>
</evidence>
<organism evidence="9 10">
    <name type="scientific">Blautia producta</name>
    <dbReference type="NCBI Taxonomy" id="33035"/>
    <lineage>
        <taxon>Bacteria</taxon>
        <taxon>Bacillati</taxon>
        <taxon>Bacillota</taxon>
        <taxon>Clostridia</taxon>
        <taxon>Lachnospirales</taxon>
        <taxon>Lachnospiraceae</taxon>
        <taxon>Blautia</taxon>
    </lineage>
</organism>
<evidence type="ECO:0000259" key="8">
    <source>
        <dbReference type="PROSITE" id="PS51900"/>
    </source>
</evidence>
<evidence type="ECO:0000256" key="1">
    <source>
        <dbReference type="ARBA" id="ARBA00003283"/>
    </source>
</evidence>
<dbReference type="Gene3D" id="1.10.443.10">
    <property type="entry name" value="Intergrase catalytic core"/>
    <property type="match status" value="1"/>
</dbReference>
<evidence type="ECO:0000256" key="6">
    <source>
        <dbReference type="PROSITE-ProRule" id="PRU01248"/>
    </source>
</evidence>
<dbReference type="CDD" id="cd01189">
    <property type="entry name" value="INT_ICEBs1_C_like"/>
    <property type="match status" value="1"/>
</dbReference>
<evidence type="ECO:0000313" key="9">
    <source>
        <dbReference type="EMBL" id="QMW77947.1"/>
    </source>
</evidence>
<dbReference type="InterPro" id="IPR013762">
    <property type="entry name" value="Integrase-like_cat_sf"/>
</dbReference>
<dbReference type="Gene3D" id="1.10.150.130">
    <property type="match status" value="1"/>
</dbReference>
<proteinExistence type="inferred from homology"/>
<keyword evidence="5" id="KW-0233">DNA recombination</keyword>
<dbReference type="PROSITE" id="PS51900">
    <property type="entry name" value="CB"/>
    <property type="match status" value="1"/>
</dbReference>
<dbReference type="PANTHER" id="PTHR30349">
    <property type="entry name" value="PHAGE INTEGRASE-RELATED"/>
    <property type="match status" value="1"/>
</dbReference>
<dbReference type="SUPFAM" id="SSF56349">
    <property type="entry name" value="DNA breaking-rejoining enzymes"/>
    <property type="match status" value="1"/>
</dbReference>
<dbReference type="InterPro" id="IPR004107">
    <property type="entry name" value="Integrase_SAM-like_N"/>
</dbReference>
<dbReference type="Pfam" id="PF14659">
    <property type="entry name" value="Phage_int_SAM_3"/>
    <property type="match status" value="1"/>
</dbReference>